<feature type="transmembrane region" description="Helical" evidence="11">
    <location>
        <begin position="768"/>
        <end position="787"/>
    </location>
</feature>
<dbReference type="SUPFAM" id="SSF81665">
    <property type="entry name" value="Calcium ATPase, transmembrane domain M"/>
    <property type="match status" value="1"/>
</dbReference>
<proteinExistence type="inferred from homology"/>
<dbReference type="PROSITE" id="PS01047">
    <property type="entry name" value="HMA_1"/>
    <property type="match status" value="1"/>
</dbReference>
<feature type="transmembrane region" description="Helical" evidence="11">
    <location>
        <begin position="178"/>
        <end position="195"/>
    </location>
</feature>
<keyword evidence="15" id="KW-1185">Reference proteome</keyword>
<feature type="transmembrane region" description="Helical" evidence="11">
    <location>
        <begin position="434"/>
        <end position="461"/>
    </location>
</feature>
<dbReference type="InterPro" id="IPR059000">
    <property type="entry name" value="ATPase_P-type_domA"/>
</dbReference>
<keyword evidence="11" id="KW-1003">Cell membrane</keyword>
<evidence type="ECO:0000256" key="11">
    <source>
        <dbReference type="RuleBase" id="RU362081"/>
    </source>
</evidence>
<dbReference type="InterPro" id="IPR006121">
    <property type="entry name" value="HMA_dom"/>
</dbReference>
<evidence type="ECO:0000256" key="7">
    <source>
        <dbReference type="ARBA" id="ARBA00022840"/>
    </source>
</evidence>
<feature type="transmembrane region" description="Helical" evidence="11">
    <location>
        <begin position="253"/>
        <end position="272"/>
    </location>
</feature>
<dbReference type="InterPro" id="IPR044492">
    <property type="entry name" value="P_typ_ATPase_HD_dom"/>
</dbReference>
<evidence type="ECO:0000313" key="15">
    <source>
        <dbReference type="Proteomes" id="UP000325307"/>
    </source>
</evidence>
<evidence type="ECO:0000256" key="12">
    <source>
        <dbReference type="SAM" id="MobiDB-lite"/>
    </source>
</evidence>
<protein>
    <submittedName>
        <fullName evidence="14">Carbonate dehydratase</fullName>
    </submittedName>
</protein>
<dbReference type="RefSeq" id="WP_149957412.1">
    <property type="nucleotide sequence ID" value="NZ_BKDJ01000012.1"/>
</dbReference>
<feature type="region of interest" description="Disordered" evidence="12">
    <location>
        <begin position="79"/>
        <end position="146"/>
    </location>
</feature>
<dbReference type="Pfam" id="PF00122">
    <property type="entry name" value="E1-E2_ATPase"/>
    <property type="match status" value="1"/>
</dbReference>
<feature type="domain" description="HMA" evidence="13">
    <location>
        <begin position="14"/>
        <end position="78"/>
    </location>
</feature>
<evidence type="ECO:0000256" key="1">
    <source>
        <dbReference type="ARBA" id="ARBA00004651"/>
    </source>
</evidence>
<gene>
    <name evidence="14" type="ORF">NCCP1664_22980</name>
</gene>
<keyword evidence="10 11" id="KW-0472">Membrane</keyword>
<evidence type="ECO:0000256" key="9">
    <source>
        <dbReference type="ARBA" id="ARBA00022989"/>
    </source>
</evidence>
<dbReference type="FunFam" id="3.30.70.100:FF:000001">
    <property type="entry name" value="ATPase copper transporting beta"/>
    <property type="match status" value="1"/>
</dbReference>
<dbReference type="CDD" id="cd00371">
    <property type="entry name" value="HMA"/>
    <property type="match status" value="1"/>
</dbReference>
<dbReference type="InterPro" id="IPR036412">
    <property type="entry name" value="HAD-like_sf"/>
</dbReference>
<dbReference type="PANTHER" id="PTHR43520">
    <property type="entry name" value="ATP7, ISOFORM B"/>
    <property type="match status" value="1"/>
</dbReference>
<dbReference type="GO" id="GO:0005524">
    <property type="term" value="F:ATP binding"/>
    <property type="evidence" value="ECO:0007669"/>
    <property type="project" value="UniProtKB-UniRule"/>
</dbReference>
<evidence type="ECO:0000256" key="6">
    <source>
        <dbReference type="ARBA" id="ARBA00022741"/>
    </source>
</evidence>
<dbReference type="AlphaFoldDB" id="A0A5A7NSP3"/>
<evidence type="ECO:0000256" key="4">
    <source>
        <dbReference type="ARBA" id="ARBA00022692"/>
    </source>
</evidence>
<dbReference type="InterPro" id="IPR008250">
    <property type="entry name" value="ATPase_P-typ_transduc_dom_A_sf"/>
</dbReference>
<dbReference type="Proteomes" id="UP000325307">
    <property type="component" value="Unassembled WGS sequence"/>
</dbReference>
<dbReference type="GO" id="GO:0043682">
    <property type="term" value="F:P-type divalent copper transporter activity"/>
    <property type="evidence" value="ECO:0007669"/>
    <property type="project" value="TreeGrafter"/>
</dbReference>
<evidence type="ECO:0000256" key="3">
    <source>
        <dbReference type="ARBA" id="ARBA00022448"/>
    </source>
</evidence>
<dbReference type="GO" id="GO:0055070">
    <property type="term" value="P:copper ion homeostasis"/>
    <property type="evidence" value="ECO:0007669"/>
    <property type="project" value="TreeGrafter"/>
</dbReference>
<dbReference type="SUPFAM" id="SSF56784">
    <property type="entry name" value="HAD-like"/>
    <property type="match status" value="1"/>
</dbReference>
<dbReference type="InterPro" id="IPR018303">
    <property type="entry name" value="ATPase_P-typ_P_site"/>
</dbReference>
<organism evidence="14 15">
    <name type="scientific">Zafaria cholistanensis</name>
    <dbReference type="NCBI Taxonomy" id="1682741"/>
    <lineage>
        <taxon>Bacteria</taxon>
        <taxon>Bacillati</taxon>
        <taxon>Actinomycetota</taxon>
        <taxon>Actinomycetes</taxon>
        <taxon>Micrococcales</taxon>
        <taxon>Micrococcaceae</taxon>
        <taxon>Zafaria</taxon>
    </lineage>
</organism>
<keyword evidence="4 11" id="KW-0812">Transmembrane</keyword>
<dbReference type="InterPro" id="IPR027256">
    <property type="entry name" value="P-typ_ATPase_IB"/>
</dbReference>
<dbReference type="SFLD" id="SFLDF00027">
    <property type="entry name" value="p-type_atpase"/>
    <property type="match status" value="1"/>
</dbReference>
<dbReference type="CDD" id="cd02094">
    <property type="entry name" value="P-type_ATPase_Cu-like"/>
    <property type="match status" value="1"/>
</dbReference>
<accession>A0A5A7NSP3</accession>
<evidence type="ECO:0000259" key="13">
    <source>
        <dbReference type="PROSITE" id="PS50846"/>
    </source>
</evidence>
<comment type="subcellular location">
    <subcellularLocation>
        <location evidence="1">Cell membrane</location>
        <topology evidence="1">Multi-pass membrane protein</topology>
    </subcellularLocation>
</comment>
<keyword evidence="5 11" id="KW-0479">Metal-binding</keyword>
<dbReference type="EMBL" id="BKDJ01000012">
    <property type="protein sequence ID" value="GER23803.1"/>
    <property type="molecule type" value="Genomic_DNA"/>
</dbReference>
<dbReference type="GO" id="GO:0005886">
    <property type="term" value="C:plasma membrane"/>
    <property type="evidence" value="ECO:0007669"/>
    <property type="project" value="UniProtKB-SubCell"/>
</dbReference>
<dbReference type="NCBIfam" id="TIGR01525">
    <property type="entry name" value="ATPase-IB_hvy"/>
    <property type="match status" value="1"/>
</dbReference>
<dbReference type="NCBIfam" id="TIGR01494">
    <property type="entry name" value="ATPase_P-type"/>
    <property type="match status" value="2"/>
</dbReference>
<dbReference type="OrthoDB" id="7059309at2"/>
<evidence type="ECO:0000313" key="14">
    <source>
        <dbReference type="EMBL" id="GER23803.1"/>
    </source>
</evidence>
<evidence type="ECO:0000256" key="10">
    <source>
        <dbReference type="ARBA" id="ARBA00023136"/>
    </source>
</evidence>
<keyword evidence="6 11" id="KW-0547">Nucleotide-binding</keyword>
<dbReference type="Pfam" id="PF00403">
    <property type="entry name" value="HMA"/>
    <property type="match status" value="1"/>
</dbReference>
<dbReference type="PRINTS" id="PR00119">
    <property type="entry name" value="CATATPASE"/>
</dbReference>
<dbReference type="SUPFAM" id="SSF81653">
    <property type="entry name" value="Calcium ATPase, transduction domain A"/>
    <property type="match status" value="1"/>
</dbReference>
<keyword evidence="8" id="KW-1278">Translocase</keyword>
<dbReference type="InterPro" id="IPR023298">
    <property type="entry name" value="ATPase_P-typ_TM_dom_sf"/>
</dbReference>
<dbReference type="SUPFAM" id="SSF55008">
    <property type="entry name" value="HMA, heavy metal-associated domain"/>
    <property type="match status" value="1"/>
</dbReference>
<dbReference type="Gene3D" id="3.40.1110.10">
    <property type="entry name" value="Calcium-transporting ATPase, cytoplasmic domain N"/>
    <property type="match status" value="1"/>
</dbReference>
<dbReference type="GO" id="GO:0016887">
    <property type="term" value="F:ATP hydrolysis activity"/>
    <property type="evidence" value="ECO:0007669"/>
    <property type="project" value="InterPro"/>
</dbReference>
<comment type="caution">
    <text evidence="14">The sequence shown here is derived from an EMBL/GenBank/DDBJ whole genome shotgun (WGS) entry which is preliminary data.</text>
</comment>
<evidence type="ECO:0000256" key="2">
    <source>
        <dbReference type="ARBA" id="ARBA00006024"/>
    </source>
</evidence>
<dbReference type="InterPro" id="IPR023214">
    <property type="entry name" value="HAD_sf"/>
</dbReference>
<dbReference type="GO" id="GO:0005507">
    <property type="term" value="F:copper ion binding"/>
    <property type="evidence" value="ECO:0007669"/>
    <property type="project" value="TreeGrafter"/>
</dbReference>
<feature type="transmembrane region" description="Helical" evidence="11">
    <location>
        <begin position="215"/>
        <end position="233"/>
    </location>
</feature>
<dbReference type="Gene3D" id="2.70.150.10">
    <property type="entry name" value="Calcium-transporting ATPase, cytoplasmic transduction domain A"/>
    <property type="match status" value="1"/>
</dbReference>
<feature type="transmembrane region" description="Helical" evidence="11">
    <location>
        <begin position="406"/>
        <end position="428"/>
    </location>
</feature>
<name>A0A5A7NSP3_9MICC</name>
<dbReference type="SFLD" id="SFLDS00003">
    <property type="entry name" value="Haloacid_Dehalogenase"/>
    <property type="match status" value="1"/>
</dbReference>
<feature type="transmembrane region" description="Helical" evidence="11">
    <location>
        <begin position="154"/>
        <end position="172"/>
    </location>
</feature>
<dbReference type="PANTHER" id="PTHR43520:SF8">
    <property type="entry name" value="P-TYPE CU(+) TRANSPORTER"/>
    <property type="match status" value="1"/>
</dbReference>
<dbReference type="FunFam" id="2.70.150.10:FF:000002">
    <property type="entry name" value="Copper-transporting ATPase 1, putative"/>
    <property type="match status" value="1"/>
</dbReference>
<dbReference type="InterPro" id="IPR023299">
    <property type="entry name" value="ATPase_P-typ_cyto_dom_N"/>
</dbReference>
<reference evidence="14 15" key="1">
    <citation type="submission" date="2019-09" db="EMBL/GenBank/DDBJ databases">
        <title>Arthrobacter zafarii sp. nov., a moderately thermotolerant and halotolerant actinobacterium isolated from Cholistan desert soil of Pakistan.</title>
        <authorList>
            <person name="Amin A."/>
            <person name="Ahmed I."/>
            <person name="Khalid N."/>
            <person name="Schumann P."/>
            <person name="Busse H.J."/>
            <person name="Khan I.U."/>
            <person name="Li S."/>
            <person name="Li W.J."/>
        </authorList>
    </citation>
    <scope>NUCLEOTIDE SEQUENCE [LARGE SCALE GENOMIC DNA]</scope>
    <source>
        <strain evidence="14 15">NCCP-1664</strain>
    </source>
</reference>
<keyword evidence="9 11" id="KW-1133">Transmembrane helix</keyword>
<dbReference type="Gene3D" id="3.30.70.100">
    <property type="match status" value="1"/>
</dbReference>
<comment type="similarity">
    <text evidence="2 11">Belongs to the cation transport ATPase (P-type) (TC 3.A.3) family. Type IB subfamily.</text>
</comment>
<dbReference type="SFLD" id="SFLDG00002">
    <property type="entry name" value="C1.7:_P-type_atpase_like"/>
    <property type="match status" value="1"/>
</dbReference>
<evidence type="ECO:0000256" key="8">
    <source>
        <dbReference type="ARBA" id="ARBA00022967"/>
    </source>
</evidence>
<keyword evidence="7 11" id="KW-0067">ATP-binding</keyword>
<sequence length="815" mass="82771">MDLEQDTPDSQATRVVDLDIQGMTCASCVARVERKLGKLEGVAALVNLPLESARVTAPAHVTDQELIGVVQSAGYRASVRTAPHGPGQPAASPPRAHAAGVAVGSDAGGHGRAPHSATPYPVPNPAAHAPADGGTDHQDHVSHGGTAADLKPRLAVAAAFTIPLSIISMVPAAQFPNWGWWAFALASPVVLWSAWPFHRAAAINARHGASTMDTLVSIGVLAAYLFSAWQLLASPALTAHAGMGMETDMAEHQLYFETAGVVATFLLLGRWLEARAKTRAGDALKTLLDLGAKEATVLRDGHEVRVPAAELVPGDEIVVRPGEKIATDGYVVEGISAVDTSLITGESVPVDVGPDDAVTGATINTSGRLLVRATRVGRDTTLAQMGRLVSEAQTGKAPIARLADRISAVFVPVVLGIAGATFALWMVLDGDLPSAFTAAVTVLVIACPCALGLATPIGLLVGTGRGAQLGILIRGPQVLEDTRRVDTVLLDKTGTVTTGHLAVTGVRPLGTLSVAQVLAYAGAAESGSEHPIARAIVEAARGGIAPPESGPEGTAPAGSIAAGLLPVRDFASAPGGGVRAVADSAVVLAGRASWIRENGVALSEADMAALGEAQQAGATAILVAVDGRVEGIVSLRDTVKEGSAAGVARLVGLGLRPVLLTGDNAAVAAGVAAEVGIAAGDVFADVLPEGKVEAVKRLQASGAVVAMVGDGVNDAPALAQADLGIAMGSGTDVAIEAADITVMGSDLRQVGQAIELSRRTLATIKTNLFWAFLYNTLGIPVAALGLLNPMLAGAAMAASSVLVVANSLRLRRFGR</sequence>
<dbReference type="InterPro" id="IPR036163">
    <property type="entry name" value="HMA_dom_sf"/>
</dbReference>
<dbReference type="Pfam" id="PF00702">
    <property type="entry name" value="Hydrolase"/>
    <property type="match status" value="1"/>
</dbReference>
<dbReference type="Gene3D" id="3.40.50.1000">
    <property type="entry name" value="HAD superfamily/HAD-like"/>
    <property type="match status" value="1"/>
</dbReference>
<feature type="compositionally biased region" description="Low complexity" evidence="12">
    <location>
        <begin position="96"/>
        <end position="105"/>
    </location>
</feature>
<feature type="transmembrane region" description="Helical" evidence="11">
    <location>
        <begin position="793"/>
        <end position="810"/>
    </location>
</feature>
<evidence type="ECO:0000256" key="5">
    <source>
        <dbReference type="ARBA" id="ARBA00022723"/>
    </source>
</evidence>
<dbReference type="PROSITE" id="PS50846">
    <property type="entry name" value="HMA_2"/>
    <property type="match status" value="1"/>
</dbReference>
<dbReference type="InterPro" id="IPR017969">
    <property type="entry name" value="Heavy-metal-associated_CS"/>
</dbReference>
<dbReference type="PROSITE" id="PS00154">
    <property type="entry name" value="ATPASE_E1_E2"/>
    <property type="match status" value="1"/>
</dbReference>
<keyword evidence="3" id="KW-0813">Transport</keyword>
<dbReference type="PRINTS" id="PR00120">
    <property type="entry name" value="HATPASE"/>
</dbReference>
<dbReference type="InterPro" id="IPR001757">
    <property type="entry name" value="P_typ_ATPase"/>
</dbReference>